<sequence length="1007" mass="110011">MKKRIYALILGGIFAFAGCPLTSIAQTASTAEPTTVTKGKPYKENWANTKVILKKKIWTVEDKNNDNNTWEDLDAGAPAYNGANATVNADDWLVSPPLHLIAGQTYALEAGAVVGGHSGTGQRMNIAYGTGDDPTTYNEIVPTTPISGTAFGTPTTIKTTFTPTETGDYRIGFHAVSDRPGYIIMRPVKVEEAAETSGTPIAISDLKLETGQNGEQMVKVSFTTPTKDIMGRDLTSITSATIYRDGSVTPIYKIDNPGIGQSIEWTDNNVAIGQHSYEVYTYVGDLKSAKAEAKIYVGSELVPGKVKNVIAYDNLNGTITLKWDPVKVGANGGYIDPTTIKYGIFEGIYETPIAEDITGTEVTIKDIPTNGTQGSKFYQIVAYTDTEHVGDGGFADPFFYGTPYDFPFHESWPYGTWEKGPWSASYNDTKKHFKISRDISADDDEGSLLFTPERSGDAATIVGPKMDLGKAKNPRISFQFYAYPGSKSKLQVFLDVNGQYRKLASEIDYSTLTGNVGWRTVNVDCADAAFKKENGYGRVLIHAISDGENIIVDDVNVNDAINYNVITNINTPLHAQGGEQAEIVVHVRNIGLKDAEGFQVKLHSNNGTEIATESGTIAPGETQEYTFHYVVPFDNKEFQVWAESDWAADENQTNNISEKKTIKVVTAPYPAINNLKASKNADKVKLEWTAPVVENCVITESFETYAPFLIDEINPWTLYDADKCRTNTFGGITFPGNGLPFAYTVFNCDGTTHGMDDATTQMFKERFNGHNSAQSMMSFGNVGDATSGNNDWIISPELSGKAQTISFFTKAPQCDYANYGPEDFYVAYSTSGKDVNDFKKIYTDNAADNINWKKISVNLPEGTKYFAIVHTSTVPQSSYGFEPAGLLIDDITYESAPLQIIGYNIYRNNKLIANNNNANEVTAFDTDGTDSDNYYVITLYNVGNSSPSNVASITPTAINNISLENSTEKTTSIYTTSGVRVGNNISILPAGLYIVKQGNKIHKVIVK</sequence>
<dbReference type="SUPFAM" id="SSF49265">
    <property type="entry name" value="Fibronectin type III"/>
    <property type="match status" value="1"/>
</dbReference>
<dbReference type="InterPro" id="IPR036116">
    <property type="entry name" value="FN3_sf"/>
</dbReference>
<feature type="domain" description="Cleaved adhesin" evidence="2">
    <location>
        <begin position="739"/>
        <end position="871"/>
    </location>
</feature>
<dbReference type="GO" id="GO:0016787">
    <property type="term" value="F:hydrolase activity"/>
    <property type="evidence" value="ECO:0007669"/>
    <property type="project" value="UniProtKB-KW"/>
</dbReference>
<name>A0A379F1A1_9BACT</name>
<evidence type="ECO:0000259" key="3">
    <source>
        <dbReference type="Pfam" id="PF07705"/>
    </source>
</evidence>
<dbReference type="InterPro" id="IPR011628">
    <property type="entry name" value="Cleaved_adhesin"/>
</dbReference>
<keyword evidence="4" id="KW-0378">Hydrolase</keyword>
<dbReference type="Pfam" id="PF07705">
    <property type="entry name" value="CARDB"/>
    <property type="match status" value="1"/>
</dbReference>
<gene>
    <name evidence="4" type="primary">kgp_3</name>
    <name evidence="4" type="ORF">NCTC13043_01005</name>
</gene>
<keyword evidence="1" id="KW-0732">Signal</keyword>
<dbReference type="OrthoDB" id="1086190at2"/>
<evidence type="ECO:0000259" key="2">
    <source>
        <dbReference type="Pfam" id="PF07675"/>
    </source>
</evidence>
<evidence type="ECO:0000313" key="5">
    <source>
        <dbReference type="Proteomes" id="UP000254235"/>
    </source>
</evidence>
<feature type="signal peptide" evidence="1">
    <location>
        <begin position="1"/>
        <end position="25"/>
    </location>
</feature>
<dbReference type="PROSITE" id="PS51257">
    <property type="entry name" value="PROKAR_LIPOPROTEIN"/>
    <property type="match status" value="1"/>
</dbReference>
<dbReference type="RefSeq" id="WP_115083215.1">
    <property type="nucleotide sequence ID" value="NZ_UGTP01000001.1"/>
</dbReference>
<evidence type="ECO:0000313" key="4">
    <source>
        <dbReference type="EMBL" id="SUC12402.1"/>
    </source>
</evidence>
<organism evidence="4 5">
    <name type="scientific">Prevotella pallens</name>
    <dbReference type="NCBI Taxonomy" id="60133"/>
    <lineage>
        <taxon>Bacteria</taxon>
        <taxon>Pseudomonadati</taxon>
        <taxon>Bacteroidota</taxon>
        <taxon>Bacteroidia</taxon>
        <taxon>Bacteroidales</taxon>
        <taxon>Prevotellaceae</taxon>
        <taxon>Prevotella</taxon>
    </lineage>
</organism>
<proteinExistence type="predicted"/>
<dbReference type="Proteomes" id="UP000254235">
    <property type="component" value="Unassembled WGS sequence"/>
</dbReference>
<dbReference type="Gene3D" id="2.60.120.200">
    <property type="match status" value="3"/>
</dbReference>
<feature type="chain" id="PRO_5016672985" evidence="1">
    <location>
        <begin position="26"/>
        <end position="1007"/>
    </location>
</feature>
<dbReference type="NCBIfam" id="NF038128">
    <property type="entry name" value="choice_anch_J"/>
    <property type="match status" value="1"/>
</dbReference>
<feature type="domain" description="CARDB" evidence="3">
    <location>
        <begin position="566"/>
        <end position="656"/>
    </location>
</feature>
<protein>
    <submittedName>
        <fullName evidence="4">Lys-gingipain W83</fullName>
        <ecNumber evidence="4">3.4.22.47</ecNumber>
    </submittedName>
</protein>
<dbReference type="EC" id="3.4.22.47" evidence="4"/>
<evidence type="ECO:0000256" key="1">
    <source>
        <dbReference type="SAM" id="SignalP"/>
    </source>
</evidence>
<dbReference type="GeneID" id="78570704"/>
<dbReference type="InterPro" id="IPR013783">
    <property type="entry name" value="Ig-like_fold"/>
</dbReference>
<accession>A0A379F1A1</accession>
<dbReference type="EMBL" id="UGTP01000001">
    <property type="protein sequence ID" value="SUC12402.1"/>
    <property type="molecule type" value="Genomic_DNA"/>
</dbReference>
<dbReference type="Pfam" id="PF07675">
    <property type="entry name" value="Cleaved_Adhesin"/>
    <property type="match status" value="1"/>
</dbReference>
<dbReference type="Gene3D" id="2.60.40.10">
    <property type="entry name" value="Immunoglobulins"/>
    <property type="match status" value="2"/>
</dbReference>
<reference evidence="4 5" key="1">
    <citation type="submission" date="2018-06" db="EMBL/GenBank/DDBJ databases">
        <authorList>
            <consortium name="Pathogen Informatics"/>
            <person name="Doyle S."/>
        </authorList>
    </citation>
    <scope>NUCLEOTIDE SEQUENCE [LARGE SCALE GENOMIC DNA]</scope>
    <source>
        <strain evidence="4 5">NCTC13043</strain>
    </source>
</reference>
<dbReference type="AlphaFoldDB" id="A0A379F1A1"/>
<dbReference type="InterPro" id="IPR011635">
    <property type="entry name" value="CARDB"/>
</dbReference>